<evidence type="ECO:0000256" key="5">
    <source>
        <dbReference type="ARBA" id="ARBA00022989"/>
    </source>
</evidence>
<evidence type="ECO:0000256" key="2">
    <source>
        <dbReference type="ARBA" id="ARBA00022448"/>
    </source>
</evidence>
<feature type="transmembrane region" description="Helical" evidence="7">
    <location>
        <begin position="111"/>
        <end position="136"/>
    </location>
</feature>
<comment type="caution">
    <text evidence="9">The sequence shown here is derived from an EMBL/GenBank/DDBJ whole genome shotgun (WGS) entry which is preliminary data.</text>
</comment>
<evidence type="ECO:0000256" key="1">
    <source>
        <dbReference type="ARBA" id="ARBA00004651"/>
    </source>
</evidence>
<dbReference type="InterPro" id="IPR000515">
    <property type="entry name" value="MetI-like"/>
</dbReference>
<dbReference type="Gene3D" id="1.10.3720.10">
    <property type="entry name" value="MetI-like"/>
    <property type="match status" value="1"/>
</dbReference>
<evidence type="ECO:0000256" key="3">
    <source>
        <dbReference type="ARBA" id="ARBA00022475"/>
    </source>
</evidence>
<feature type="domain" description="ABC transmembrane type-1" evidence="8">
    <location>
        <begin position="78"/>
        <end position="266"/>
    </location>
</feature>
<dbReference type="PANTHER" id="PTHR30151:SF16">
    <property type="entry name" value="ABC TRANSPORTER PERMEASE PROTEIN"/>
    <property type="match status" value="1"/>
</dbReference>
<evidence type="ECO:0000259" key="8">
    <source>
        <dbReference type="PROSITE" id="PS50928"/>
    </source>
</evidence>
<evidence type="ECO:0000313" key="9">
    <source>
        <dbReference type="EMBL" id="GAA1740061.1"/>
    </source>
</evidence>
<gene>
    <name evidence="9" type="ORF">GCM10009681_08670</name>
</gene>
<dbReference type="PROSITE" id="PS50928">
    <property type="entry name" value="ABC_TM1"/>
    <property type="match status" value="1"/>
</dbReference>
<evidence type="ECO:0000256" key="7">
    <source>
        <dbReference type="RuleBase" id="RU363032"/>
    </source>
</evidence>
<feature type="transmembrane region" description="Helical" evidence="7">
    <location>
        <begin position="31"/>
        <end position="48"/>
    </location>
</feature>
<feature type="transmembrane region" description="Helical" evidence="7">
    <location>
        <begin position="142"/>
        <end position="163"/>
    </location>
</feature>
<comment type="similarity">
    <text evidence="7">Belongs to the binding-protein-dependent transport system permease family.</text>
</comment>
<feature type="transmembrane region" description="Helical" evidence="7">
    <location>
        <begin position="82"/>
        <end position="104"/>
    </location>
</feature>
<proteinExistence type="inferred from homology"/>
<keyword evidence="10" id="KW-1185">Reference proteome</keyword>
<protein>
    <submittedName>
        <fullName evidence="9">ABC transporter permease</fullName>
    </submittedName>
</protein>
<organism evidence="9 10">
    <name type="scientific">Luedemannella helvata</name>
    <dbReference type="NCBI Taxonomy" id="349315"/>
    <lineage>
        <taxon>Bacteria</taxon>
        <taxon>Bacillati</taxon>
        <taxon>Actinomycetota</taxon>
        <taxon>Actinomycetes</taxon>
        <taxon>Micromonosporales</taxon>
        <taxon>Micromonosporaceae</taxon>
        <taxon>Luedemannella</taxon>
    </lineage>
</organism>
<dbReference type="Pfam" id="PF00528">
    <property type="entry name" value="BPD_transp_1"/>
    <property type="match status" value="1"/>
</dbReference>
<dbReference type="SUPFAM" id="SSF161098">
    <property type="entry name" value="MetI-like"/>
    <property type="match status" value="1"/>
</dbReference>
<keyword evidence="6 7" id="KW-0472">Membrane</keyword>
<keyword evidence="2 7" id="KW-0813">Transport</keyword>
<keyword evidence="5 7" id="KW-1133">Transmembrane helix</keyword>
<evidence type="ECO:0000256" key="6">
    <source>
        <dbReference type="ARBA" id="ARBA00023136"/>
    </source>
</evidence>
<reference evidence="10" key="1">
    <citation type="journal article" date="2019" name="Int. J. Syst. Evol. Microbiol.">
        <title>The Global Catalogue of Microorganisms (GCM) 10K type strain sequencing project: providing services to taxonomists for standard genome sequencing and annotation.</title>
        <authorList>
            <consortium name="The Broad Institute Genomics Platform"/>
            <consortium name="The Broad Institute Genome Sequencing Center for Infectious Disease"/>
            <person name="Wu L."/>
            <person name="Ma J."/>
        </authorList>
    </citation>
    <scope>NUCLEOTIDE SEQUENCE [LARGE SCALE GENOMIC DNA]</scope>
    <source>
        <strain evidence="10">JCM 13249</strain>
    </source>
</reference>
<dbReference type="InterPro" id="IPR035906">
    <property type="entry name" value="MetI-like_sf"/>
</dbReference>
<evidence type="ECO:0000313" key="10">
    <source>
        <dbReference type="Proteomes" id="UP001500655"/>
    </source>
</evidence>
<feature type="transmembrane region" description="Helical" evidence="7">
    <location>
        <begin position="244"/>
        <end position="262"/>
    </location>
</feature>
<keyword evidence="4 7" id="KW-0812">Transmembrane</keyword>
<dbReference type="EMBL" id="BAAALS010000003">
    <property type="protein sequence ID" value="GAA1740061.1"/>
    <property type="molecule type" value="Genomic_DNA"/>
</dbReference>
<comment type="subcellular location">
    <subcellularLocation>
        <location evidence="1 7">Cell membrane</location>
        <topology evidence="1 7">Multi-pass membrane protein</topology>
    </subcellularLocation>
</comment>
<dbReference type="PANTHER" id="PTHR30151">
    <property type="entry name" value="ALKANE SULFONATE ABC TRANSPORTER-RELATED, MEMBRANE SUBUNIT"/>
    <property type="match status" value="1"/>
</dbReference>
<dbReference type="Proteomes" id="UP001500655">
    <property type="component" value="Unassembled WGS sequence"/>
</dbReference>
<evidence type="ECO:0000256" key="4">
    <source>
        <dbReference type="ARBA" id="ARBA00022692"/>
    </source>
</evidence>
<keyword evidence="3" id="KW-1003">Cell membrane</keyword>
<sequence length="280" mass="30266">MSVAPVTPAVPALAGARSAARRPRHDWLKQLLVITGLLVVWEVVVRVYDVDPLILPPPSSIAENSVSLIADGTLIEAAANTFWILLQSIVVGSAIAVGLAAFGVFSNFGGLFLRTISSIMNPLPGVALLPLVMVWLGFGTKAIIAVILNTVVWVVALNLYTGFQATPLTLRRVGRSMQLSHFRMLKDIYLPSAVPSALTAMRMAWAYGWRTVISVELILGATAGQSGLGSFIFSARYNYQVEDLFSGLIAIIILGLLIEQTIRAVERRTAVRWGLLENNT</sequence>
<accession>A0ABP4VWI5</accession>
<name>A0ABP4VWI5_9ACTN</name>
<dbReference type="RefSeq" id="WP_344077051.1">
    <property type="nucleotide sequence ID" value="NZ_BAAALS010000003.1"/>
</dbReference>